<evidence type="ECO:0000313" key="3">
    <source>
        <dbReference type="Proteomes" id="UP000034034"/>
    </source>
</evidence>
<dbReference type="Proteomes" id="UP000034034">
    <property type="component" value="Chromosome"/>
</dbReference>
<dbReference type="SUPFAM" id="SSF53850">
    <property type="entry name" value="Periplasmic binding protein-like II"/>
    <property type="match status" value="1"/>
</dbReference>
<feature type="domain" description="ABC-type glycine betaine transport system substrate-binding" evidence="1">
    <location>
        <begin position="62"/>
        <end position="322"/>
    </location>
</feature>
<gene>
    <name evidence="2" type="ORF">SXIM_34070</name>
</gene>
<dbReference type="InterPro" id="IPR007210">
    <property type="entry name" value="ABC_Gly_betaine_transp_sub-bd"/>
</dbReference>
<evidence type="ECO:0000259" key="1">
    <source>
        <dbReference type="Pfam" id="PF04069"/>
    </source>
</evidence>
<dbReference type="PATRIC" id="fig|408015.6.peg.3449"/>
<dbReference type="EMBL" id="CP009922">
    <property type="protein sequence ID" value="AKG44791.1"/>
    <property type="molecule type" value="Genomic_DNA"/>
</dbReference>
<dbReference type="HOGENOM" id="CLU_072064_0_0_11"/>
<dbReference type="STRING" id="408015.SXIM_34070"/>
<keyword evidence="2" id="KW-0449">Lipoprotein</keyword>
<reference evidence="2" key="1">
    <citation type="submission" date="2019-08" db="EMBL/GenBank/DDBJ databases">
        <title>Complete genome sequence of a mangrove-derived Streptomyces xiamenensis.</title>
        <authorList>
            <person name="Xu J."/>
        </authorList>
    </citation>
    <scope>NUCLEOTIDE SEQUENCE</scope>
    <source>
        <strain evidence="2">318</strain>
    </source>
</reference>
<sequence>MRSLARHGAAPPPSLKAEGTDTMRNCRRVLIAGVAVLGLTLSGGCALLDEGVAGAGEELGERIAIAVPDWPGGQANAAVAAYVLETELGVGVDWMPVDQARAWDGLNDGTVQALLEDWGGLPEKTELYVRQKRSVVDAGDLGITGHIGWFVPKRFSDAHPEVLDWENLNDFAEDFNGELLQADAAYATFDAAIIEELGLDLTPVAAGSESALVENITRAAAEGTPLLTYWWQPHWLNAEVEMAEIKLPRYTLGCQNDPETVACAYPDLAPRKYLNAAFAQTEAPAAEFLRAFRWTTDDQNEVARLIEAEGLSPMAAAERWVTQNPAAVEQWLPEPQD</sequence>
<evidence type="ECO:0000313" key="2">
    <source>
        <dbReference type="EMBL" id="AKG44791.1"/>
    </source>
</evidence>
<dbReference type="GO" id="GO:0022857">
    <property type="term" value="F:transmembrane transporter activity"/>
    <property type="evidence" value="ECO:0007669"/>
    <property type="project" value="InterPro"/>
</dbReference>
<proteinExistence type="predicted"/>
<name>A0A0F7CPJ9_9ACTN</name>
<protein>
    <submittedName>
        <fullName evidence="2">Glycine/betaine-binding lipoprotein</fullName>
    </submittedName>
</protein>
<dbReference type="Pfam" id="PF04069">
    <property type="entry name" value="OpuAC"/>
    <property type="match status" value="1"/>
</dbReference>
<dbReference type="GO" id="GO:0043190">
    <property type="term" value="C:ATP-binding cassette (ABC) transporter complex"/>
    <property type="evidence" value="ECO:0007669"/>
    <property type="project" value="InterPro"/>
</dbReference>
<dbReference type="Gene3D" id="3.40.190.100">
    <property type="entry name" value="Glycine betaine-binding periplasmic protein, domain 2"/>
    <property type="match status" value="1"/>
</dbReference>
<dbReference type="Gene3D" id="3.40.190.10">
    <property type="entry name" value="Periplasmic binding protein-like II"/>
    <property type="match status" value="1"/>
</dbReference>
<dbReference type="AlphaFoldDB" id="A0A0F7CPJ9"/>
<accession>A0A0F7CPJ9</accession>
<organism evidence="2 3">
    <name type="scientific">Streptomyces xiamenensis</name>
    <dbReference type="NCBI Taxonomy" id="408015"/>
    <lineage>
        <taxon>Bacteria</taxon>
        <taxon>Bacillati</taxon>
        <taxon>Actinomycetota</taxon>
        <taxon>Actinomycetes</taxon>
        <taxon>Kitasatosporales</taxon>
        <taxon>Streptomycetaceae</taxon>
        <taxon>Streptomyces</taxon>
    </lineage>
</organism>
<dbReference type="KEGG" id="sxi:SXIM_34070"/>
<keyword evidence="3" id="KW-1185">Reference proteome</keyword>